<dbReference type="SUPFAM" id="SSF55383">
    <property type="entry name" value="Copper amine oxidase, domain N"/>
    <property type="match status" value="1"/>
</dbReference>
<proteinExistence type="predicted"/>
<sequence>MKKRSFLRLLLCTAALLTLIWIWSGRGTSFYEHADGAVGPITVNLTETSEAFKNPIMGFRPSRGVNETSFRNREYADIYKHYIKYTDLEYDATDSVQKIIDWSNKAWAGIEKRNIKVVPRVVIVYPGAGEYWPKGVPHGDAVNQWLSDELKSRLVAFIAKLGQAWDNDPRVAFVEMGLYGNWGEHHVYPLRFKDRSNQIPLSFQIALGDAYEAAFHNKKVLVRYPGTFKDYDFGIQWDSFALPDDASGGNGEIRRDTWRTQINSGEVAYNWGDQSKLGGNPDGTLSNIAHTNYVIDWIMKTHTSSLGWISDFSANNPAVSVGAKAMQKVLGYRYVLNQVTFTGNVTPGGTMNVLFQVTNKGSSPFYYNWPVEASLLKSDGSVAWKGLFQADIRDWLPGTDWNSTTRAYNEAPAVNTVNGMFTIPKSVPSGTYTLALSILDPAGWNPSVRFANTNYYMGGRTPIGKVGIGRNPTDQNLGSFASLKSDTTLGYSLESGTYNGAVGSRFSTIIVNDRALSFEAKPKIIKGVTMVPFRQIFEALGMMVEWNNATKSVLASKGNLTIKMTADSNKASVNNKEFQLTPAPFVTPESMFYVNLRFVSEAAGAKVNWDNDNKVATIKTAD</sequence>
<dbReference type="Proteomes" id="UP000673394">
    <property type="component" value="Unassembled WGS sequence"/>
</dbReference>
<feature type="domain" description="Copper amine oxidase-like N-terminal" evidence="1">
    <location>
        <begin position="511"/>
        <end position="618"/>
    </location>
</feature>
<accession>A0ABS5C980</accession>
<dbReference type="InterPro" id="IPR012854">
    <property type="entry name" value="Cu_amine_oxidase-like_N"/>
</dbReference>
<keyword evidence="4" id="KW-1185">Reference proteome</keyword>
<evidence type="ECO:0000313" key="4">
    <source>
        <dbReference type="Proteomes" id="UP000673394"/>
    </source>
</evidence>
<dbReference type="Gene3D" id="3.30.457.10">
    <property type="entry name" value="Copper amine oxidase-like, N-terminal domain"/>
    <property type="match status" value="1"/>
</dbReference>
<dbReference type="InterPro" id="IPR036582">
    <property type="entry name" value="Mao_N_sf"/>
</dbReference>
<dbReference type="Pfam" id="PF16116">
    <property type="entry name" value="DUF4832"/>
    <property type="match status" value="1"/>
</dbReference>
<organism evidence="3 4">
    <name type="scientific">Paenibacillus lignilyticus</name>
    <dbReference type="NCBI Taxonomy" id="1172615"/>
    <lineage>
        <taxon>Bacteria</taxon>
        <taxon>Bacillati</taxon>
        <taxon>Bacillota</taxon>
        <taxon>Bacilli</taxon>
        <taxon>Bacillales</taxon>
        <taxon>Paenibacillaceae</taxon>
        <taxon>Paenibacillus</taxon>
    </lineage>
</organism>
<dbReference type="RefSeq" id="WP_210656549.1">
    <property type="nucleotide sequence ID" value="NZ_JAGKSP010000002.1"/>
</dbReference>
<name>A0ABS5C980_9BACL</name>
<feature type="domain" description="DUF4832" evidence="2">
    <location>
        <begin position="291"/>
        <end position="452"/>
    </location>
</feature>
<reference evidence="3 4" key="1">
    <citation type="submission" date="2021-04" db="EMBL/GenBank/DDBJ databases">
        <title>Paenibacillus sp. DLE-14 whole genome sequence.</title>
        <authorList>
            <person name="Ham Y.J."/>
        </authorList>
    </citation>
    <scope>NUCLEOTIDE SEQUENCE [LARGE SCALE GENOMIC DNA]</scope>
    <source>
        <strain evidence="3 4">DLE-14</strain>
    </source>
</reference>
<evidence type="ECO:0000259" key="1">
    <source>
        <dbReference type="Pfam" id="PF07833"/>
    </source>
</evidence>
<gene>
    <name evidence="3" type="ORF">I8J30_06670</name>
</gene>
<comment type="caution">
    <text evidence="3">The sequence shown here is derived from an EMBL/GenBank/DDBJ whole genome shotgun (WGS) entry which is preliminary data.</text>
</comment>
<evidence type="ECO:0000313" key="3">
    <source>
        <dbReference type="EMBL" id="MBP3962385.1"/>
    </source>
</evidence>
<dbReference type="EMBL" id="JAGKSP010000002">
    <property type="protein sequence ID" value="MBP3962385.1"/>
    <property type="molecule type" value="Genomic_DNA"/>
</dbReference>
<dbReference type="InterPro" id="IPR032267">
    <property type="entry name" value="DUF4832"/>
</dbReference>
<protein>
    <submittedName>
        <fullName evidence="3">DUF4832 domain-containing protein</fullName>
    </submittedName>
</protein>
<dbReference type="Pfam" id="PF07833">
    <property type="entry name" value="Cu_amine_oxidN1"/>
    <property type="match status" value="1"/>
</dbReference>
<evidence type="ECO:0000259" key="2">
    <source>
        <dbReference type="Pfam" id="PF16116"/>
    </source>
</evidence>